<feature type="signal peptide" evidence="9">
    <location>
        <begin position="1"/>
        <end position="23"/>
    </location>
</feature>
<accession>D6SNB9</accession>
<evidence type="ECO:0000256" key="6">
    <source>
        <dbReference type="ARBA" id="ARBA00023136"/>
    </source>
</evidence>
<dbReference type="AlphaFoldDB" id="D6SNB9"/>
<feature type="chain" id="PRO_5003087988" evidence="9">
    <location>
        <begin position="24"/>
        <end position="454"/>
    </location>
</feature>
<keyword evidence="9" id="KW-0732">Signal</keyword>
<evidence type="ECO:0000256" key="7">
    <source>
        <dbReference type="ARBA" id="ARBA00023237"/>
    </source>
</evidence>
<protein>
    <submittedName>
        <fullName evidence="10">Outer membrane efflux protein</fullName>
    </submittedName>
</protein>
<dbReference type="GO" id="GO:0015288">
    <property type="term" value="F:porin activity"/>
    <property type="evidence" value="ECO:0007669"/>
    <property type="project" value="TreeGrafter"/>
</dbReference>
<feature type="coiled-coil region" evidence="8">
    <location>
        <begin position="195"/>
        <end position="222"/>
    </location>
</feature>
<organism evidence="10 11">
    <name type="scientific">Desulfonatronospira thiodismutans ASO3-1</name>
    <dbReference type="NCBI Taxonomy" id="555779"/>
    <lineage>
        <taxon>Bacteria</taxon>
        <taxon>Pseudomonadati</taxon>
        <taxon>Thermodesulfobacteriota</taxon>
        <taxon>Desulfovibrionia</taxon>
        <taxon>Desulfovibrionales</taxon>
        <taxon>Desulfonatronovibrionaceae</taxon>
        <taxon>Desulfonatronospira</taxon>
    </lineage>
</organism>
<evidence type="ECO:0000256" key="3">
    <source>
        <dbReference type="ARBA" id="ARBA00022448"/>
    </source>
</evidence>
<dbReference type="RefSeq" id="WP_008869573.1">
    <property type="nucleotide sequence ID" value="NZ_ACJN02000002.1"/>
</dbReference>
<evidence type="ECO:0000256" key="9">
    <source>
        <dbReference type="SAM" id="SignalP"/>
    </source>
</evidence>
<gene>
    <name evidence="10" type="ORF">Dthio_PD1596</name>
</gene>
<dbReference type="eggNOG" id="COG1538">
    <property type="taxonomic scope" value="Bacteria"/>
</dbReference>
<evidence type="ECO:0000313" key="11">
    <source>
        <dbReference type="Proteomes" id="UP000005496"/>
    </source>
</evidence>
<feature type="coiled-coil region" evidence="8">
    <location>
        <begin position="369"/>
        <end position="396"/>
    </location>
</feature>
<proteinExistence type="inferred from homology"/>
<dbReference type="GO" id="GO:0015562">
    <property type="term" value="F:efflux transmembrane transporter activity"/>
    <property type="evidence" value="ECO:0007669"/>
    <property type="project" value="InterPro"/>
</dbReference>
<dbReference type="GO" id="GO:0009279">
    <property type="term" value="C:cell outer membrane"/>
    <property type="evidence" value="ECO:0007669"/>
    <property type="project" value="UniProtKB-SubCell"/>
</dbReference>
<keyword evidence="3" id="KW-0813">Transport</keyword>
<keyword evidence="4" id="KW-1134">Transmembrane beta strand</keyword>
<keyword evidence="8" id="KW-0175">Coiled coil</keyword>
<keyword evidence="11" id="KW-1185">Reference proteome</keyword>
<dbReference type="InterPro" id="IPR051906">
    <property type="entry name" value="TolC-like"/>
</dbReference>
<dbReference type="PANTHER" id="PTHR30026">
    <property type="entry name" value="OUTER MEMBRANE PROTEIN TOLC"/>
    <property type="match status" value="1"/>
</dbReference>
<dbReference type="Proteomes" id="UP000005496">
    <property type="component" value="Unassembled WGS sequence"/>
</dbReference>
<evidence type="ECO:0000256" key="1">
    <source>
        <dbReference type="ARBA" id="ARBA00004442"/>
    </source>
</evidence>
<reference evidence="10" key="1">
    <citation type="submission" date="2010-05" db="EMBL/GenBank/DDBJ databases">
        <title>The draft genome of Desulfonatronospira thiodismutans ASO3-1.</title>
        <authorList>
            <consortium name="US DOE Joint Genome Institute (JGI-PGF)"/>
            <person name="Lucas S."/>
            <person name="Copeland A."/>
            <person name="Lapidus A."/>
            <person name="Cheng J.-F."/>
            <person name="Bruce D."/>
            <person name="Goodwin L."/>
            <person name="Pitluck S."/>
            <person name="Chertkov O."/>
            <person name="Brettin T."/>
            <person name="Detter J.C."/>
            <person name="Han C."/>
            <person name="Land M.L."/>
            <person name="Hauser L."/>
            <person name="Kyrpides N."/>
            <person name="Mikhailova N."/>
            <person name="Muyzer G."/>
            <person name="Woyke T."/>
        </authorList>
    </citation>
    <scope>NUCLEOTIDE SEQUENCE [LARGE SCALE GENOMIC DNA]</scope>
    <source>
        <strain evidence="10">ASO3-1</strain>
    </source>
</reference>
<dbReference type="InterPro" id="IPR003423">
    <property type="entry name" value="OMP_efflux"/>
</dbReference>
<comment type="similarity">
    <text evidence="2">Belongs to the outer membrane factor (OMF) (TC 1.B.17) family.</text>
</comment>
<comment type="caution">
    <text evidence="10">The sequence shown here is derived from an EMBL/GenBank/DDBJ whole genome shotgun (WGS) entry which is preliminary data.</text>
</comment>
<dbReference type="GO" id="GO:1990281">
    <property type="term" value="C:efflux pump complex"/>
    <property type="evidence" value="ECO:0007669"/>
    <property type="project" value="TreeGrafter"/>
</dbReference>
<evidence type="ECO:0000256" key="4">
    <source>
        <dbReference type="ARBA" id="ARBA00022452"/>
    </source>
</evidence>
<keyword evidence="5" id="KW-0812">Transmembrane</keyword>
<dbReference type="SUPFAM" id="SSF56954">
    <property type="entry name" value="Outer membrane efflux proteins (OEP)"/>
    <property type="match status" value="1"/>
</dbReference>
<dbReference type="EMBL" id="ACJN02000002">
    <property type="protein sequence ID" value="EFI34245.1"/>
    <property type="molecule type" value="Genomic_DNA"/>
</dbReference>
<dbReference type="PANTHER" id="PTHR30026:SF20">
    <property type="entry name" value="OUTER MEMBRANE PROTEIN TOLC"/>
    <property type="match status" value="1"/>
</dbReference>
<evidence type="ECO:0000256" key="2">
    <source>
        <dbReference type="ARBA" id="ARBA00007613"/>
    </source>
</evidence>
<dbReference type="Pfam" id="PF02321">
    <property type="entry name" value="OEP"/>
    <property type="match status" value="2"/>
</dbReference>
<name>D6SNB9_9BACT</name>
<dbReference type="OrthoDB" id="13803at2"/>
<evidence type="ECO:0000256" key="8">
    <source>
        <dbReference type="SAM" id="Coils"/>
    </source>
</evidence>
<dbReference type="Gene3D" id="1.20.1600.10">
    <property type="entry name" value="Outer membrane efflux proteins (OEP)"/>
    <property type="match status" value="1"/>
</dbReference>
<sequence length="454" mass="52670">MDIKRVVLAGFVSLFLMAGPVQAGDETHNSGDSLVLDMKDAVKMGLDRSHRVQAHDYGIKRSESEVKSVRGQFFPQLSAGAGYTYLDSLSARGPTDQDYLDQQQYQWNLRAVQTVFAGMTILSSYQQAQIEKEISELEKENTERELIREIQHHFLELLKAREDRRALDSSVERLEVGLEASESFYERQLVPYVDVLQAGVELEEARQDLSQAKNEEQIQKTQLNALLGFGYDYLIGYEGDLEEIPLDIFFETREVIDIAMEQRTDLMFIRKNMAVTEQERRIARGQKMPRVNLEFVYTDRKRDYDEPQQTMEGPMDRDQRNRHWTAGASIEWEFFSGGQQYYQHEAMGYEIRRLVQTLKETESSIVTEVRTAQMRLDEARDRLVSTRKALNAAQENYDMQEHRYKQRVGTITDLLTAQEHLTEAETRNNQALMDFQQALSELYFAIGERNYGLD</sequence>
<keyword evidence="6" id="KW-0472">Membrane</keyword>
<evidence type="ECO:0000313" key="10">
    <source>
        <dbReference type="EMBL" id="EFI34245.1"/>
    </source>
</evidence>
<keyword evidence="7" id="KW-0998">Cell outer membrane</keyword>
<evidence type="ECO:0000256" key="5">
    <source>
        <dbReference type="ARBA" id="ARBA00022692"/>
    </source>
</evidence>
<comment type="subcellular location">
    <subcellularLocation>
        <location evidence="1">Cell outer membrane</location>
    </subcellularLocation>
</comment>